<reference evidence="1 3" key="1">
    <citation type="submission" date="2015-11" db="EMBL/GenBank/DDBJ databases">
        <title>Genomic analysis of 38 Legionella species identifies large and diverse effector repertoires.</title>
        <authorList>
            <person name="Burstein D."/>
            <person name="Amaro F."/>
            <person name="Zusman T."/>
            <person name="Lifshitz Z."/>
            <person name="Cohen O."/>
            <person name="Gilbert J.A."/>
            <person name="Pupko T."/>
            <person name="Shuman H.A."/>
            <person name="Segal G."/>
        </authorList>
    </citation>
    <scope>NUCLEOTIDE SEQUENCE [LARGE SCALE GENOMIC DNA]</scope>
    <source>
        <strain evidence="1 3">CDC#1407-AL-14</strain>
    </source>
</reference>
<keyword evidence="3" id="KW-1185">Reference proteome</keyword>
<dbReference type="SUPFAM" id="SSF55060">
    <property type="entry name" value="GHMP Kinase, C-terminal domain"/>
    <property type="match status" value="1"/>
</dbReference>
<evidence type="ECO:0000313" key="1">
    <source>
        <dbReference type="EMBL" id="KTC76014.1"/>
    </source>
</evidence>
<organism evidence="2 4">
    <name type="scientific">Legionella birminghamensis</name>
    <dbReference type="NCBI Taxonomy" id="28083"/>
    <lineage>
        <taxon>Bacteria</taxon>
        <taxon>Pseudomonadati</taxon>
        <taxon>Pseudomonadota</taxon>
        <taxon>Gammaproteobacteria</taxon>
        <taxon>Legionellales</taxon>
        <taxon>Legionellaceae</taxon>
        <taxon>Legionella</taxon>
    </lineage>
</organism>
<proteinExistence type="predicted"/>
<protein>
    <submittedName>
        <fullName evidence="2">Mevalonate kinase</fullName>
    </submittedName>
</protein>
<sequence length="286" mass="31701">MKWSIPAKTFLLGEYAAVMEESAIVLTTSPCFELSLNHHAELSGIHPESPAGQLWQRKKQGDYGLSWFDPYQGRGGLGASSAQFIGAYLACSNSLHASPSADDLLNAYFEYAWNGEGLRPSGYDVLAQAKHGCVYINRRKHIIECYQWAFADIGFILLHSGKKLATHHHLKDANLPETIHRLPPIVEQAREAFLHNDSNSLVDAVNTYHQRLLEMGLTAEHSQQQILQLKTDKNILAAKGCGALGADVLLVVVASTQLEEQKNKLHNQGWTILATNEYLYVGEPLI</sequence>
<dbReference type="STRING" id="28083.Lbir_0083"/>
<dbReference type="Proteomes" id="UP000255066">
    <property type="component" value="Unassembled WGS sequence"/>
</dbReference>
<dbReference type="OrthoDB" id="5652956at2"/>
<dbReference type="Gene3D" id="3.30.70.890">
    <property type="entry name" value="GHMP kinase, C-terminal domain"/>
    <property type="match status" value="1"/>
</dbReference>
<dbReference type="EMBL" id="LNXT01000001">
    <property type="protein sequence ID" value="KTC76014.1"/>
    <property type="molecule type" value="Genomic_DNA"/>
</dbReference>
<keyword evidence="2" id="KW-0808">Transferase</keyword>
<keyword evidence="2" id="KW-0418">Kinase</keyword>
<gene>
    <name evidence="1" type="ORF">Lbir_0083</name>
    <name evidence="2" type="ORF">NCTC12437_00586</name>
</gene>
<dbReference type="RefSeq" id="WP_058522209.1">
    <property type="nucleotide sequence ID" value="NZ_CAAAHV010000030.1"/>
</dbReference>
<name>A0A378I728_9GAMM</name>
<dbReference type="GO" id="GO:0016301">
    <property type="term" value="F:kinase activity"/>
    <property type="evidence" value="ECO:0007669"/>
    <property type="project" value="UniProtKB-KW"/>
</dbReference>
<dbReference type="Proteomes" id="UP000054735">
    <property type="component" value="Unassembled WGS sequence"/>
</dbReference>
<dbReference type="InterPro" id="IPR036554">
    <property type="entry name" value="GHMP_kinase_C_sf"/>
</dbReference>
<accession>A0A378I728</accession>
<dbReference type="SUPFAM" id="SSF54211">
    <property type="entry name" value="Ribosomal protein S5 domain 2-like"/>
    <property type="match status" value="1"/>
</dbReference>
<evidence type="ECO:0000313" key="3">
    <source>
        <dbReference type="Proteomes" id="UP000054735"/>
    </source>
</evidence>
<reference evidence="2 4" key="2">
    <citation type="submission" date="2018-06" db="EMBL/GenBank/DDBJ databases">
        <authorList>
            <consortium name="Pathogen Informatics"/>
            <person name="Doyle S."/>
        </authorList>
    </citation>
    <scope>NUCLEOTIDE SEQUENCE [LARGE SCALE GENOMIC DNA]</scope>
    <source>
        <strain evidence="2 4">NCTC12437</strain>
    </source>
</reference>
<dbReference type="InterPro" id="IPR020568">
    <property type="entry name" value="Ribosomal_Su5_D2-typ_SF"/>
</dbReference>
<dbReference type="EMBL" id="UGNW01000001">
    <property type="protein sequence ID" value="STX30823.1"/>
    <property type="molecule type" value="Genomic_DNA"/>
</dbReference>
<evidence type="ECO:0000313" key="4">
    <source>
        <dbReference type="Proteomes" id="UP000255066"/>
    </source>
</evidence>
<dbReference type="AlphaFoldDB" id="A0A378I728"/>
<evidence type="ECO:0000313" key="2">
    <source>
        <dbReference type="EMBL" id="STX30823.1"/>
    </source>
</evidence>